<evidence type="ECO:0000313" key="1">
    <source>
        <dbReference type="EMBL" id="MBA9003733.1"/>
    </source>
</evidence>
<dbReference type="Pfam" id="PF12691">
    <property type="entry name" value="Phage_tail_terminator_6"/>
    <property type="match status" value="1"/>
</dbReference>
<dbReference type="RefSeq" id="WP_182705411.1">
    <property type="nucleotide sequence ID" value="NZ_JACJII010000001.1"/>
</dbReference>
<dbReference type="Proteomes" id="UP000539313">
    <property type="component" value="Unassembled WGS sequence"/>
</dbReference>
<dbReference type="InterPro" id="IPR024411">
    <property type="entry name" value="Tail_terminator_phage"/>
</dbReference>
<dbReference type="AlphaFoldDB" id="A0A7W3R7Z3"/>
<proteinExistence type="predicted"/>
<sequence>MTLLEEFARLLELRGLGEYHEDGSAGGSIFLAALPSSPDRCKAIALYGGGDADSRLAYDEPSLQVRCRGTTDPRTAEADAQQVYDALHGLGMLTLPGGTWLQLMLAKQSGPVYIGRDVNGRHEWTVNLQAEISRPTPHRV</sequence>
<evidence type="ECO:0000313" key="2">
    <source>
        <dbReference type="Proteomes" id="UP000539313"/>
    </source>
</evidence>
<accession>A0A7W3R7Z3</accession>
<protein>
    <submittedName>
        <fullName evidence="1">Uncharacterized protein</fullName>
    </submittedName>
</protein>
<reference evidence="1 2" key="1">
    <citation type="submission" date="2020-08" db="EMBL/GenBank/DDBJ databases">
        <title>Sequencing the genomes of 1000 actinobacteria strains.</title>
        <authorList>
            <person name="Klenk H.-P."/>
        </authorList>
    </citation>
    <scope>NUCLEOTIDE SEQUENCE [LARGE SCALE GENOMIC DNA]</scope>
    <source>
        <strain evidence="1 2">DSM 45823</strain>
    </source>
</reference>
<name>A0A7W3R7Z3_9ACTN</name>
<keyword evidence="2" id="KW-1185">Reference proteome</keyword>
<comment type="caution">
    <text evidence="1">The sequence shown here is derived from an EMBL/GenBank/DDBJ whole genome shotgun (WGS) entry which is preliminary data.</text>
</comment>
<gene>
    <name evidence="1" type="ORF">HNR21_002615</name>
</gene>
<organism evidence="1 2">
    <name type="scientific">Thermomonospora cellulosilytica</name>
    <dbReference type="NCBI Taxonomy" id="1411118"/>
    <lineage>
        <taxon>Bacteria</taxon>
        <taxon>Bacillati</taxon>
        <taxon>Actinomycetota</taxon>
        <taxon>Actinomycetes</taxon>
        <taxon>Streptosporangiales</taxon>
        <taxon>Thermomonosporaceae</taxon>
        <taxon>Thermomonospora</taxon>
    </lineage>
</organism>
<dbReference type="EMBL" id="JACJII010000001">
    <property type="protein sequence ID" value="MBA9003733.1"/>
    <property type="molecule type" value="Genomic_DNA"/>
</dbReference>